<proteinExistence type="predicted"/>
<dbReference type="VEuPathDB" id="FungiDB:PYU1_G007851"/>
<accession>K3WSC3</accession>
<organism evidence="1 2">
    <name type="scientific">Globisporangium ultimum (strain ATCC 200006 / CBS 805.95 / DAOM BR144)</name>
    <name type="common">Pythium ultimum</name>
    <dbReference type="NCBI Taxonomy" id="431595"/>
    <lineage>
        <taxon>Eukaryota</taxon>
        <taxon>Sar</taxon>
        <taxon>Stramenopiles</taxon>
        <taxon>Oomycota</taxon>
        <taxon>Peronosporomycetes</taxon>
        <taxon>Pythiales</taxon>
        <taxon>Pythiaceae</taxon>
        <taxon>Globisporangium</taxon>
    </lineage>
</organism>
<dbReference type="InParanoid" id="K3WSC3"/>
<dbReference type="HOGENOM" id="CLU_2066158_0_0_1"/>
<dbReference type="EMBL" id="GL376617">
    <property type="status" value="NOT_ANNOTATED_CDS"/>
    <property type="molecule type" value="Genomic_DNA"/>
</dbReference>
<evidence type="ECO:0000313" key="2">
    <source>
        <dbReference type="Proteomes" id="UP000019132"/>
    </source>
</evidence>
<reference evidence="1" key="3">
    <citation type="submission" date="2015-02" db="UniProtKB">
        <authorList>
            <consortium name="EnsemblProtists"/>
        </authorList>
    </citation>
    <scope>IDENTIFICATION</scope>
    <source>
        <strain evidence="1">DAOM BR144</strain>
    </source>
</reference>
<protein>
    <submittedName>
        <fullName evidence="1">Uncharacterized protein</fullName>
    </submittedName>
</protein>
<dbReference type="Proteomes" id="UP000019132">
    <property type="component" value="Unassembled WGS sequence"/>
</dbReference>
<dbReference type="EnsemblProtists" id="PYU1_T007867">
    <property type="protein sequence ID" value="PYU1_T007867"/>
    <property type="gene ID" value="PYU1_G007851"/>
</dbReference>
<sequence length="119" mass="13855">MDPYNKEELPQPLDETVQLDHIVEKQMMAYIFNRVAKVYGHQYSLEQIETIAEYVCKNIANADANLVLTKTTANVLKGAACWKFLDDLITDHIESRGLYYYFAAYTLIYFRQPPRQPKS</sequence>
<evidence type="ECO:0000313" key="1">
    <source>
        <dbReference type="EnsemblProtists" id="PYU1_T007867"/>
    </source>
</evidence>
<dbReference type="AlphaFoldDB" id="K3WSC3"/>
<keyword evidence="2" id="KW-1185">Reference proteome</keyword>
<reference evidence="2" key="1">
    <citation type="journal article" date="2010" name="Genome Biol.">
        <title>Genome sequence of the necrotrophic plant pathogen Pythium ultimum reveals original pathogenicity mechanisms and effector repertoire.</title>
        <authorList>
            <person name="Levesque C.A."/>
            <person name="Brouwer H."/>
            <person name="Cano L."/>
            <person name="Hamilton J.P."/>
            <person name="Holt C."/>
            <person name="Huitema E."/>
            <person name="Raffaele S."/>
            <person name="Robideau G.P."/>
            <person name="Thines M."/>
            <person name="Win J."/>
            <person name="Zerillo M.M."/>
            <person name="Beakes G.W."/>
            <person name="Boore J.L."/>
            <person name="Busam D."/>
            <person name="Dumas B."/>
            <person name="Ferriera S."/>
            <person name="Fuerstenberg S.I."/>
            <person name="Gachon C.M."/>
            <person name="Gaulin E."/>
            <person name="Govers F."/>
            <person name="Grenville-Briggs L."/>
            <person name="Horner N."/>
            <person name="Hostetler J."/>
            <person name="Jiang R.H."/>
            <person name="Johnson J."/>
            <person name="Krajaejun T."/>
            <person name="Lin H."/>
            <person name="Meijer H.J."/>
            <person name="Moore B."/>
            <person name="Morris P."/>
            <person name="Phuntmart V."/>
            <person name="Puiu D."/>
            <person name="Shetty J."/>
            <person name="Stajich J.E."/>
            <person name="Tripathy S."/>
            <person name="Wawra S."/>
            <person name="van West P."/>
            <person name="Whitty B.R."/>
            <person name="Coutinho P.M."/>
            <person name="Henrissat B."/>
            <person name="Martin F."/>
            <person name="Thomas P.D."/>
            <person name="Tyler B.M."/>
            <person name="De Vries R.P."/>
            <person name="Kamoun S."/>
            <person name="Yandell M."/>
            <person name="Tisserat N."/>
            <person name="Buell C.R."/>
        </authorList>
    </citation>
    <scope>NUCLEOTIDE SEQUENCE</scope>
    <source>
        <strain evidence="2">DAOM:BR144</strain>
    </source>
</reference>
<reference evidence="2" key="2">
    <citation type="submission" date="2010-04" db="EMBL/GenBank/DDBJ databases">
        <authorList>
            <person name="Buell R."/>
            <person name="Hamilton J."/>
            <person name="Hostetler J."/>
        </authorList>
    </citation>
    <scope>NUCLEOTIDE SEQUENCE [LARGE SCALE GENOMIC DNA]</scope>
    <source>
        <strain evidence="2">DAOM:BR144</strain>
    </source>
</reference>
<name>K3WSC3_GLOUD</name>